<dbReference type="PANTHER" id="PTHR36307">
    <property type="entry name" value="FLAGELLA BASAL BODY P-RING FORMATION PROTEIN FLGA"/>
    <property type="match status" value="1"/>
</dbReference>
<keyword evidence="2" id="KW-0282">Flagellum</keyword>
<dbReference type="PANTHER" id="PTHR36307:SF1">
    <property type="entry name" value="FLAGELLA BASAL BODY P-RING FORMATION PROTEIN FLGA"/>
    <property type="match status" value="1"/>
</dbReference>
<gene>
    <name evidence="2" type="primary">flgA</name>
    <name evidence="2" type="ORF">GM415_16300</name>
</gene>
<feature type="domain" description="Flagella basal body P-ring formation protein FlgA SAF" evidence="1">
    <location>
        <begin position="214"/>
        <end position="333"/>
    </location>
</feature>
<dbReference type="GO" id="GO:0044780">
    <property type="term" value="P:bacterial-type flagellum assembly"/>
    <property type="evidence" value="ECO:0007669"/>
    <property type="project" value="InterPro"/>
</dbReference>
<accession>A0A6I6JFK7</accession>
<evidence type="ECO:0000313" key="2">
    <source>
        <dbReference type="EMBL" id="QGY41615.1"/>
    </source>
</evidence>
<dbReference type="Proteomes" id="UP000428328">
    <property type="component" value="Chromosome"/>
</dbReference>
<dbReference type="KEGG" id="psel:GM415_16300"/>
<evidence type="ECO:0000313" key="3">
    <source>
        <dbReference type="Proteomes" id="UP000428328"/>
    </source>
</evidence>
<dbReference type="Pfam" id="PF13144">
    <property type="entry name" value="ChapFlgA"/>
    <property type="match status" value="1"/>
</dbReference>
<name>A0A6I6JFK7_9BACT</name>
<evidence type="ECO:0000259" key="1">
    <source>
        <dbReference type="Pfam" id="PF13144"/>
    </source>
</evidence>
<dbReference type="AlphaFoldDB" id="A0A6I6JFK7"/>
<keyword evidence="3" id="KW-1185">Reference proteome</keyword>
<organism evidence="2 3">
    <name type="scientific">Pseudodesulfovibrio cashew</name>
    <dbReference type="NCBI Taxonomy" id="2678688"/>
    <lineage>
        <taxon>Bacteria</taxon>
        <taxon>Pseudomonadati</taxon>
        <taxon>Thermodesulfobacteriota</taxon>
        <taxon>Desulfovibrionia</taxon>
        <taxon>Desulfovibrionales</taxon>
        <taxon>Desulfovibrionaceae</taxon>
    </lineage>
</organism>
<dbReference type="NCBIfam" id="TIGR03170">
    <property type="entry name" value="flgA_cterm"/>
    <property type="match status" value="1"/>
</dbReference>
<sequence>MAMTKQLGIRLRPILCVMTLTCVLVLGSATFIGAAGSGGDWRAVVRSAACVKGPVVLLGEIADPAPGVDARTWRTLAGIKLWQASDKSGRPIMADRDKLYKVLKYYLGDKVNNLVLPSQLTVQTGGAVLTGEELRARVVAFLTPRARDLGGDIEFKELRLPLQYFFDNAYDTLNIELGDDIRPGRNQIRMKAVSPDGKVLSSKAGSVFLNVWKAVPVAARPLNRFERLSKDKISFRRANLAYTPELWDGTGGPWRMTRTLGRGQPFTKSHLEPVPLIEKGERVTLVYRNKRVQLSIKAEALGEAGRGQQVSVRNLQSKKTVLATVIDTDTVMVR</sequence>
<keyword evidence="2" id="KW-0969">Cilium</keyword>
<dbReference type="Gene3D" id="2.30.30.760">
    <property type="match status" value="1"/>
</dbReference>
<proteinExistence type="predicted"/>
<reference evidence="2 3" key="1">
    <citation type="submission" date="2019-11" db="EMBL/GenBank/DDBJ databases">
        <authorList>
            <person name="Zheng R.K."/>
            <person name="Sun C.M."/>
        </authorList>
    </citation>
    <scope>NUCLEOTIDE SEQUENCE [LARGE SCALE GENOMIC DNA]</scope>
    <source>
        <strain evidence="2 3">SRB007</strain>
    </source>
</reference>
<protein>
    <submittedName>
        <fullName evidence="2">Flagellar basal body P-ring formation protein FlgA</fullName>
    </submittedName>
</protein>
<dbReference type="InterPro" id="IPR039246">
    <property type="entry name" value="Flagellar_FlgA"/>
</dbReference>
<keyword evidence="2" id="KW-0966">Cell projection</keyword>
<dbReference type="InterPro" id="IPR017585">
    <property type="entry name" value="SAF_FlgA"/>
</dbReference>
<dbReference type="EMBL" id="CP046400">
    <property type="protein sequence ID" value="QGY41615.1"/>
    <property type="molecule type" value="Genomic_DNA"/>
</dbReference>